<reference evidence="2 3" key="1">
    <citation type="journal article" date="2019" name="Nat. Ecol. Evol.">
        <title>Megaphylogeny resolves global patterns of mushroom evolution.</title>
        <authorList>
            <person name="Varga T."/>
            <person name="Krizsan K."/>
            <person name="Foldi C."/>
            <person name="Dima B."/>
            <person name="Sanchez-Garcia M."/>
            <person name="Sanchez-Ramirez S."/>
            <person name="Szollosi G.J."/>
            <person name="Szarkandi J.G."/>
            <person name="Papp V."/>
            <person name="Albert L."/>
            <person name="Andreopoulos W."/>
            <person name="Angelini C."/>
            <person name="Antonin V."/>
            <person name="Barry K.W."/>
            <person name="Bougher N.L."/>
            <person name="Buchanan P."/>
            <person name="Buyck B."/>
            <person name="Bense V."/>
            <person name="Catcheside P."/>
            <person name="Chovatia M."/>
            <person name="Cooper J."/>
            <person name="Damon W."/>
            <person name="Desjardin D."/>
            <person name="Finy P."/>
            <person name="Geml J."/>
            <person name="Haridas S."/>
            <person name="Hughes K."/>
            <person name="Justo A."/>
            <person name="Karasinski D."/>
            <person name="Kautmanova I."/>
            <person name="Kiss B."/>
            <person name="Kocsube S."/>
            <person name="Kotiranta H."/>
            <person name="LaButti K.M."/>
            <person name="Lechner B.E."/>
            <person name="Liimatainen K."/>
            <person name="Lipzen A."/>
            <person name="Lukacs Z."/>
            <person name="Mihaltcheva S."/>
            <person name="Morgado L.N."/>
            <person name="Niskanen T."/>
            <person name="Noordeloos M.E."/>
            <person name="Ohm R.A."/>
            <person name="Ortiz-Santana B."/>
            <person name="Ovrebo C."/>
            <person name="Racz N."/>
            <person name="Riley R."/>
            <person name="Savchenko A."/>
            <person name="Shiryaev A."/>
            <person name="Soop K."/>
            <person name="Spirin V."/>
            <person name="Szebenyi C."/>
            <person name="Tomsovsky M."/>
            <person name="Tulloss R.E."/>
            <person name="Uehling J."/>
            <person name="Grigoriev I.V."/>
            <person name="Vagvolgyi C."/>
            <person name="Papp T."/>
            <person name="Martin F.M."/>
            <person name="Miettinen O."/>
            <person name="Hibbett D.S."/>
            <person name="Nagy L.G."/>
        </authorList>
    </citation>
    <scope>NUCLEOTIDE SEQUENCE [LARGE SCALE GENOMIC DNA]</scope>
    <source>
        <strain evidence="2 3">CBS 121175</strain>
    </source>
</reference>
<dbReference type="PANTHER" id="PTHR12448">
    <property type="entry name" value="ATP SYNTHASE EPSILON CHAIN, MITOCHONDRIAL"/>
    <property type="match status" value="1"/>
</dbReference>
<dbReference type="STRING" id="230819.A0A5C3KG53"/>
<dbReference type="OrthoDB" id="269124at2759"/>
<dbReference type="GO" id="GO:0042776">
    <property type="term" value="P:proton motive force-driven mitochondrial ATP synthesis"/>
    <property type="evidence" value="ECO:0007669"/>
    <property type="project" value="TreeGrafter"/>
</dbReference>
<comment type="similarity">
    <text evidence="1">Belongs to the eukaryotic ATPase epsilon family.</text>
</comment>
<dbReference type="SUPFAM" id="SSF48690">
    <property type="entry name" value="Epsilon subunit of mitochondrial F1F0-ATP synthase"/>
    <property type="match status" value="1"/>
</dbReference>
<evidence type="ECO:0000313" key="2">
    <source>
        <dbReference type="EMBL" id="TFK19149.1"/>
    </source>
</evidence>
<dbReference type="GO" id="GO:0045259">
    <property type="term" value="C:proton-transporting ATP synthase complex"/>
    <property type="evidence" value="ECO:0007669"/>
    <property type="project" value="InterPro"/>
</dbReference>
<dbReference type="Pfam" id="PF04627">
    <property type="entry name" value="ATP-synt_Eps"/>
    <property type="match status" value="1"/>
</dbReference>
<organism evidence="2 3">
    <name type="scientific">Coprinopsis marcescibilis</name>
    <name type="common">Agaric fungus</name>
    <name type="synonym">Psathyrella marcescibilis</name>
    <dbReference type="NCBI Taxonomy" id="230819"/>
    <lineage>
        <taxon>Eukaryota</taxon>
        <taxon>Fungi</taxon>
        <taxon>Dikarya</taxon>
        <taxon>Basidiomycota</taxon>
        <taxon>Agaricomycotina</taxon>
        <taxon>Agaricomycetes</taxon>
        <taxon>Agaricomycetidae</taxon>
        <taxon>Agaricales</taxon>
        <taxon>Agaricineae</taxon>
        <taxon>Psathyrellaceae</taxon>
        <taxon>Coprinopsis</taxon>
    </lineage>
</organism>
<protein>
    <recommendedName>
        <fullName evidence="4">Mitochondrial ATP synthase epsilon chain domain-containing protein</fullName>
    </recommendedName>
</protein>
<dbReference type="CDD" id="cd12153">
    <property type="entry name" value="F1-ATPase_epsilon"/>
    <property type="match status" value="1"/>
</dbReference>
<dbReference type="AlphaFoldDB" id="A0A5C3KG53"/>
<proteinExistence type="inferred from homology"/>
<name>A0A5C3KG53_COPMA</name>
<dbReference type="EMBL" id="ML210357">
    <property type="protein sequence ID" value="TFK19149.1"/>
    <property type="molecule type" value="Genomic_DNA"/>
</dbReference>
<dbReference type="PANTHER" id="PTHR12448:SF0">
    <property type="entry name" value="ATP SYNTHASE SUBUNIT EPSILON, MITOCHONDRIAL"/>
    <property type="match status" value="1"/>
</dbReference>
<evidence type="ECO:0000313" key="3">
    <source>
        <dbReference type="Proteomes" id="UP000307440"/>
    </source>
</evidence>
<dbReference type="Gene3D" id="1.10.1620.20">
    <property type="entry name" value="ATP synthase, F1 complex, epsilon subunit superfamily, mitochondrial"/>
    <property type="match status" value="1"/>
</dbReference>
<gene>
    <name evidence="2" type="ORF">FA15DRAFT_674678</name>
</gene>
<dbReference type="GO" id="GO:0046933">
    <property type="term" value="F:proton-transporting ATP synthase activity, rotational mechanism"/>
    <property type="evidence" value="ECO:0007669"/>
    <property type="project" value="InterPro"/>
</dbReference>
<evidence type="ECO:0008006" key="4">
    <source>
        <dbReference type="Google" id="ProtNLM"/>
    </source>
</evidence>
<dbReference type="Proteomes" id="UP000307440">
    <property type="component" value="Unassembled WGS sequence"/>
</dbReference>
<dbReference type="InterPro" id="IPR036742">
    <property type="entry name" value="ATP_synth_F1_esu_sf_mt"/>
</dbReference>
<dbReference type="GO" id="GO:0005743">
    <property type="term" value="C:mitochondrial inner membrane"/>
    <property type="evidence" value="ECO:0007669"/>
    <property type="project" value="InterPro"/>
</dbReference>
<evidence type="ECO:0000256" key="1">
    <source>
        <dbReference type="ARBA" id="ARBA00009502"/>
    </source>
</evidence>
<accession>A0A5C3KG53</accession>
<dbReference type="InterPro" id="IPR006721">
    <property type="entry name" value="ATP_synth_F1_esu_mt"/>
</dbReference>
<sequence length="63" mass="7308">MTAAWRQFFTYNKYAQITARAIRNSLKEEGRVAAEKRGQTSVRYQEWKEGKGGQQVLLSDVQK</sequence>
<keyword evidence="3" id="KW-1185">Reference proteome</keyword>